<gene>
    <name evidence="2" type="ORF">GLOINDRAFT_99046</name>
</gene>
<organism evidence="2">
    <name type="scientific">Rhizophagus irregularis (strain DAOM 181602 / DAOM 197198 / MUCL 43194)</name>
    <name type="common">Arbuscular mycorrhizal fungus</name>
    <name type="synonym">Glomus intraradices</name>
    <dbReference type="NCBI Taxonomy" id="747089"/>
    <lineage>
        <taxon>Eukaryota</taxon>
        <taxon>Fungi</taxon>
        <taxon>Fungi incertae sedis</taxon>
        <taxon>Mucoromycota</taxon>
        <taxon>Glomeromycotina</taxon>
        <taxon>Glomeromycetes</taxon>
        <taxon>Glomerales</taxon>
        <taxon>Glomeraceae</taxon>
        <taxon>Rhizophagus</taxon>
    </lineage>
</organism>
<feature type="transmembrane region" description="Helical" evidence="1">
    <location>
        <begin position="114"/>
        <end position="136"/>
    </location>
</feature>
<keyword evidence="1" id="KW-0472">Membrane</keyword>
<evidence type="ECO:0000313" key="2">
    <source>
        <dbReference type="EMBL" id="ESA06896.1"/>
    </source>
</evidence>
<protein>
    <submittedName>
        <fullName evidence="2">Uncharacterized protein</fullName>
    </submittedName>
</protein>
<keyword evidence="1" id="KW-1133">Transmembrane helix</keyword>
<dbReference type="EMBL" id="KI290995">
    <property type="protein sequence ID" value="ESA06896.1"/>
    <property type="molecule type" value="Genomic_DNA"/>
</dbReference>
<dbReference type="AlphaFoldDB" id="U9TU60"/>
<evidence type="ECO:0000256" key="1">
    <source>
        <dbReference type="SAM" id="Phobius"/>
    </source>
</evidence>
<name>U9TU60_RHIID</name>
<reference evidence="2" key="1">
    <citation type="submission" date="2013-07" db="EMBL/GenBank/DDBJ databases">
        <title>The genome of an arbuscular mycorrhizal fungus provides insights into the evolution of the oldest plant symbiosis.</title>
        <authorList>
            <consortium name="DOE Joint Genome Institute"/>
            <person name="Tisserant E."/>
            <person name="Malbreil M."/>
            <person name="Kuo A."/>
            <person name="Kohler A."/>
            <person name="Symeonidi A."/>
            <person name="Balestrini R."/>
            <person name="Charron P."/>
            <person name="Duensing N."/>
            <person name="Frei-dit-Frey N."/>
            <person name="Gianinazzi-Pearson V."/>
            <person name="Gilbert B."/>
            <person name="Handa Y."/>
            <person name="Hijri M."/>
            <person name="Kaul R."/>
            <person name="Kawaguchi M."/>
            <person name="Krajinski F."/>
            <person name="Lammers P."/>
            <person name="Lapierre D."/>
            <person name="Masclaux F.G."/>
            <person name="Murat C."/>
            <person name="Morin E."/>
            <person name="Ndikumana S."/>
            <person name="Pagni M."/>
            <person name="Petitpierre D."/>
            <person name="Requena N."/>
            <person name="Rosikiewicz P."/>
            <person name="Riley R."/>
            <person name="Saito K."/>
            <person name="San Clemente H."/>
            <person name="Shapiro H."/>
            <person name="van Tuinen D."/>
            <person name="Becard G."/>
            <person name="Bonfante P."/>
            <person name="Paszkowski U."/>
            <person name="Shachar-Hill Y."/>
            <person name="Young J.P."/>
            <person name="Sanders I.R."/>
            <person name="Henrissat B."/>
            <person name="Rensing S.A."/>
            <person name="Grigoriev I.V."/>
            <person name="Corradi N."/>
            <person name="Roux C."/>
            <person name="Martin F."/>
        </authorList>
    </citation>
    <scope>NUCLEOTIDE SEQUENCE</scope>
    <source>
        <strain evidence="2">DAOM 197198</strain>
    </source>
</reference>
<keyword evidence="1" id="KW-0812">Transmembrane</keyword>
<accession>U9TU60</accession>
<proteinExistence type="predicted"/>
<dbReference type="HOGENOM" id="CLU_1316009_0_0_1"/>
<sequence>MVNSLTRRQNNSDNSNYPDSLIKIISSLISLKYYYIRIISFIDVDYGKAPRITPSITSIMIYNETRVKNQNMRLIIFTIKRILLIIHSFVSKVGTIQCVIHDVKIKMIYIDNSFCVHIVSYLVYFVFVKFCLRDWLTFSNALYYNNLNEKDGRIELLTGLAILDIRSITIILNNMKEGKISNNSLFHCIEVLHMVTFSEKKYVTIRIWV</sequence>